<dbReference type="AlphaFoldDB" id="A0A660L1R8"/>
<dbReference type="Proteomes" id="UP000278962">
    <property type="component" value="Unassembled WGS sequence"/>
</dbReference>
<proteinExistence type="predicted"/>
<evidence type="ECO:0000313" key="3">
    <source>
        <dbReference type="Proteomes" id="UP000278962"/>
    </source>
</evidence>
<protein>
    <submittedName>
        <fullName evidence="2">Nucleotide-binding universal stress UspA family protein</fullName>
    </submittedName>
</protein>
<dbReference type="Gene3D" id="3.40.50.620">
    <property type="entry name" value="HUPs"/>
    <property type="match status" value="1"/>
</dbReference>
<comment type="caution">
    <text evidence="2">The sequence shown here is derived from an EMBL/GenBank/DDBJ whole genome shotgun (WGS) entry which is preliminary data.</text>
</comment>
<dbReference type="InterPro" id="IPR006016">
    <property type="entry name" value="UspA"/>
</dbReference>
<accession>A0A660L1R8</accession>
<evidence type="ECO:0000259" key="1">
    <source>
        <dbReference type="Pfam" id="PF00582"/>
    </source>
</evidence>
<reference evidence="2 3" key="1">
    <citation type="submission" date="2018-10" db="EMBL/GenBank/DDBJ databases">
        <title>Genomic Encyclopedia of Archaeal and Bacterial Type Strains, Phase II (KMG-II): from individual species to whole genera.</title>
        <authorList>
            <person name="Goeker M."/>
        </authorList>
    </citation>
    <scope>NUCLEOTIDE SEQUENCE [LARGE SCALE GENOMIC DNA]</scope>
    <source>
        <strain evidence="2 3">DSM 14954</strain>
    </source>
</reference>
<dbReference type="Pfam" id="PF00582">
    <property type="entry name" value="Usp"/>
    <property type="match status" value="1"/>
</dbReference>
<name>A0A660L1R8_9ACTN</name>
<evidence type="ECO:0000313" key="2">
    <source>
        <dbReference type="EMBL" id="RKQ86869.1"/>
    </source>
</evidence>
<keyword evidence="3" id="KW-1185">Reference proteome</keyword>
<dbReference type="InterPro" id="IPR014729">
    <property type="entry name" value="Rossmann-like_a/b/a_fold"/>
</dbReference>
<gene>
    <name evidence="2" type="ORF">C8N24_4884</name>
</gene>
<feature type="domain" description="UspA" evidence="1">
    <location>
        <begin position="18"/>
        <end position="152"/>
    </location>
</feature>
<sequence length="160" mass="16816">MLGPHPARDHRALPFCAQTIIAPVTLAVDSLGAAATAAAFAGALGAELVLAGITPLVPFDIEHLLEDRLPRPLADQHILDRMVAERLEEVTSALAAGVRARTLLLRGSVGATLVKAAAATGADLIVVPLRDESEFPDRYVLHHSDVPVLVVPTRRTAFAG</sequence>
<dbReference type="SUPFAM" id="SSF52402">
    <property type="entry name" value="Adenine nucleotide alpha hydrolases-like"/>
    <property type="match status" value="1"/>
</dbReference>
<organism evidence="2 3">
    <name type="scientific">Solirubrobacter pauli</name>
    <dbReference type="NCBI Taxonomy" id="166793"/>
    <lineage>
        <taxon>Bacteria</taxon>
        <taxon>Bacillati</taxon>
        <taxon>Actinomycetota</taxon>
        <taxon>Thermoleophilia</taxon>
        <taxon>Solirubrobacterales</taxon>
        <taxon>Solirubrobacteraceae</taxon>
        <taxon>Solirubrobacter</taxon>
    </lineage>
</organism>
<dbReference type="EMBL" id="RBIL01000002">
    <property type="protein sequence ID" value="RKQ86869.1"/>
    <property type="molecule type" value="Genomic_DNA"/>
</dbReference>